<dbReference type="InterPro" id="IPR049192">
    <property type="entry name" value="DUF4246_C"/>
</dbReference>
<evidence type="ECO:0000313" key="4">
    <source>
        <dbReference type="EMBL" id="KAJ5156925.1"/>
    </source>
</evidence>
<dbReference type="InterPro" id="IPR049207">
    <property type="entry name" value="DUF4246_N"/>
</dbReference>
<dbReference type="Pfam" id="PF21666">
    <property type="entry name" value="DUF4246_N"/>
    <property type="match status" value="1"/>
</dbReference>
<gene>
    <name evidence="4" type="ORF">N7482_008025</name>
</gene>
<feature type="domain" description="DUF4246" evidence="3">
    <location>
        <begin position="55"/>
        <end position="120"/>
    </location>
</feature>
<sequence>MTIIIQRLHFHPRLLGRARKTHGPLSSSRGYSEMTKMDSSPIKLDNSGNGPLRVPGSSGVPLYYEHSKGNRFAHGIADWRQIPQLFLREVSMLELMSFVTDQPGWDKKSTDAQTLEDWHQHAVSLFDLDEPSWQWCVKELRYKASDFQRTGYVAAFDADSRVIKTLVHDDLLDELRQSLSPLFSESRSVSSLSSGDSPEPEFEGPVRHVVDPFMYPLVYGRTRVLTDGSRVDLDRPESWRWSQSRIAPIPDLRPDRYEMHPEEREKKTEGIPGRTPMRIRTYDFQVEGIDHYPKLYYDLYHVRQRRKPPFTEEWPVIQSRVRDYLALPEPEKRHRIIPGTRSHDLLAGMQPWQWDSLEALEELIIEKNDRLYAVKGVEPGISFTYEEWKTGKTTGRAIMPKLSEPDYPEYLPSPDPDHQYYTIALQDQFEGLQVIVRVSTVELTPERPLYGGDAHHNIAGILNEHIVATAICYFDMHNIKDAKISFRQETKIDGNDYNVDEFMALNQVFDLPESDCDGPFPPAPQTLGSIPISRIGQFLTWPNTLRSKAEPFGLADPSQPGHLRFATLWLVDPHYRVCSTLNVPPQDLGWVEISESMENAGKDDSMTFAQAVEIRNQMRHERDKISMHFLLHAHKLHNYSWDLWRPCGRGHNK</sequence>
<dbReference type="Proteomes" id="UP001149163">
    <property type="component" value="Unassembled WGS sequence"/>
</dbReference>
<evidence type="ECO:0000256" key="1">
    <source>
        <dbReference type="SAM" id="MobiDB-lite"/>
    </source>
</evidence>
<dbReference type="InterPro" id="IPR025340">
    <property type="entry name" value="DUF4246"/>
</dbReference>
<dbReference type="Pfam" id="PF14033">
    <property type="entry name" value="DUF4246"/>
    <property type="match status" value="1"/>
</dbReference>
<protein>
    <submittedName>
        <fullName evidence="4">Uncharacterized protein</fullName>
    </submittedName>
</protein>
<dbReference type="PANTHER" id="PTHR33119">
    <property type="entry name" value="IFI3P"/>
    <property type="match status" value="1"/>
</dbReference>
<evidence type="ECO:0000259" key="2">
    <source>
        <dbReference type="Pfam" id="PF14033"/>
    </source>
</evidence>
<feature type="region of interest" description="Disordered" evidence="1">
    <location>
        <begin position="19"/>
        <end position="51"/>
    </location>
</feature>
<dbReference type="EMBL" id="JAPQKN010000006">
    <property type="protein sequence ID" value="KAJ5156925.1"/>
    <property type="molecule type" value="Genomic_DNA"/>
</dbReference>
<dbReference type="AlphaFoldDB" id="A0A9W9LIJ7"/>
<dbReference type="PANTHER" id="PTHR33119:SF1">
    <property type="entry name" value="FE2OG DIOXYGENASE DOMAIN-CONTAINING PROTEIN"/>
    <property type="match status" value="1"/>
</dbReference>
<dbReference type="GeneID" id="81429325"/>
<reference evidence="4" key="2">
    <citation type="journal article" date="2023" name="IMA Fungus">
        <title>Comparative genomic study of the Penicillium genus elucidates a diverse pangenome and 15 lateral gene transfer events.</title>
        <authorList>
            <person name="Petersen C."/>
            <person name="Sorensen T."/>
            <person name="Nielsen M.R."/>
            <person name="Sondergaard T.E."/>
            <person name="Sorensen J.L."/>
            <person name="Fitzpatrick D.A."/>
            <person name="Frisvad J.C."/>
            <person name="Nielsen K.L."/>
        </authorList>
    </citation>
    <scope>NUCLEOTIDE SEQUENCE</scope>
    <source>
        <strain evidence="4">IBT 26290</strain>
    </source>
</reference>
<reference evidence="4" key="1">
    <citation type="submission" date="2022-11" db="EMBL/GenBank/DDBJ databases">
        <authorList>
            <person name="Petersen C."/>
        </authorList>
    </citation>
    <scope>NUCLEOTIDE SEQUENCE</scope>
    <source>
        <strain evidence="4">IBT 26290</strain>
    </source>
</reference>
<dbReference type="RefSeq" id="XP_056539914.1">
    <property type="nucleotide sequence ID" value="XM_056690149.1"/>
</dbReference>
<organism evidence="4 5">
    <name type="scientific">Penicillium canariense</name>
    <dbReference type="NCBI Taxonomy" id="189055"/>
    <lineage>
        <taxon>Eukaryota</taxon>
        <taxon>Fungi</taxon>
        <taxon>Dikarya</taxon>
        <taxon>Ascomycota</taxon>
        <taxon>Pezizomycotina</taxon>
        <taxon>Eurotiomycetes</taxon>
        <taxon>Eurotiomycetidae</taxon>
        <taxon>Eurotiales</taxon>
        <taxon>Aspergillaceae</taxon>
        <taxon>Penicillium</taxon>
    </lineage>
</organism>
<name>A0A9W9LIJ7_9EURO</name>
<dbReference type="OrthoDB" id="415532at2759"/>
<evidence type="ECO:0000259" key="3">
    <source>
        <dbReference type="Pfam" id="PF21666"/>
    </source>
</evidence>
<accession>A0A9W9LIJ7</accession>
<evidence type="ECO:0000313" key="5">
    <source>
        <dbReference type="Proteomes" id="UP001149163"/>
    </source>
</evidence>
<comment type="caution">
    <text evidence="4">The sequence shown here is derived from an EMBL/GenBank/DDBJ whole genome shotgun (WGS) entry which is preliminary data.</text>
</comment>
<feature type="domain" description="DUF4246" evidence="2">
    <location>
        <begin position="132"/>
        <end position="592"/>
    </location>
</feature>
<keyword evidence="5" id="KW-1185">Reference proteome</keyword>
<proteinExistence type="predicted"/>